<dbReference type="CDD" id="cd00190">
    <property type="entry name" value="Tryp_SPc"/>
    <property type="match status" value="1"/>
</dbReference>
<sequence length="411" mass="43636">MKQSWGPRLLILGMVVLVEGWARQVRLPPPSLTCVALSPGLLAAQRACGQRGPGPPEPQEGNTVAGEWPWQASVRQQGVHICSGSLVADTWVLTAAHCFEKVGAQVSALDNTAWLQGDSGGPVLCREPDGHWIQAGIISFASSCAQEDTPVLLTNTATHSSWLQARAQGAAFLAQDPETPEISDEDSCVGMSSRRQTPEEWTVGLAAEPEERGLKQVILHGAYTHPEGGYDVALLLLAQPVTLGPSLRPLCLPYDDHRLPDGERGWVLGLARQGAGTSSPQTVPVTILGPRACSRLHAALGSDSIPILSGMVCTSVVGEPPGCEGLSGAPLVHEVRGTWFLAGLHSFGDACQGPARPAVFAALPTYENWVSSLDWQVYFAEEPEPEIEPGSCPVNTSMWPWGLPANQPAVD</sequence>
<feature type="non-terminal residue" evidence="4">
    <location>
        <position position="411"/>
    </location>
</feature>
<dbReference type="GO" id="GO:0004252">
    <property type="term" value="F:serine-type endopeptidase activity"/>
    <property type="evidence" value="ECO:0007669"/>
    <property type="project" value="InterPro"/>
</dbReference>
<keyword evidence="2" id="KW-0732">Signal</keyword>
<dbReference type="PANTHER" id="PTHR24253:SF153">
    <property type="entry name" value="SERINE PROTEASE HEPSIN"/>
    <property type="match status" value="1"/>
</dbReference>
<name>A0A5N4CWD2_CAMDR</name>
<keyword evidence="5" id="KW-1185">Reference proteome</keyword>
<comment type="caution">
    <text evidence="4">The sequence shown here is derived from an EMBL/GenBank/DDBJ whole genome shotgun (WGS) entry which is preliminary data.</text>
</comment>
<dbReference type="PRINTS" id="PR00722">
    <property type="entry name" value="CHYMOTRYPSIN"/>
</dbReference>
<dbReference type="Gene3D" id="2.40.10.10">
    <property type="entry name" value="Trypsin-like serine proteases"/>
    <property type="match status" value="3"/>
</dbReference>
<dbReference type="Pfam" id="PF00089">
    <property type="entry name" value="Trypsin"/>
    <property type="match status" value="3"/>
</dbReference>
<organism evidence="4 5">
    <name type="scientific">Camelus dromedarius</name>
    <name type="common">Dromedary</name>
    <name type="synonym">Arabian camel</name>
    <dbReference type="NCBI Taxonomy" id="9838"/>
    <lineage>
        <taxon>Eukaryota</taxon>
        <taxon>Metazoa</taxon>
        <taxon>Chordata</taxon>
        <taxon>Craniata</taxon>
        <taxon>Vertebrata</taxon>
        <taxon>Euteleostomi</taxon>
        <taxon>Mammalia</taxon>
        <taxon>Eutheria</taxon>
        <taxon>Laurasiatheria</taxon>
        <taxon>Artiodactyla</taxon>
        <taxon>Tylopoda</taxon>
        <taxon>Camelidae</taxon>
        <taxon>Camelus</taxon>
    </lineage>
</organism>
<keyword evidence="4" id="KW-0378">Hydrolase</keyword>
<dbReference type="PROSITE" id="PS50240">
    <property type="entry name" value="TRYPSIN_DOM"/>
    <property type="match status" value="1"/>
</dbReference>
<reference evidence="4 5" key="1">
    <citation type="journal article" date="2019" name="Mol. Ecol. Resour.">
        <title>Improving Illumina assemblies with Hi-C and long reads: an example with the North African dromedary.</title>
        <authorList>
            <person name="Elbers J.P."/>
            <person name="Rogers M.F."/>
            <person name="Perelman P.L."/>
            <person name="Proskuryakova A.A."/>
            <person name="Serdyukova N.A."/>
            <person name="Johnson W.E."/>
            <person name="Horin P."/>
            <person name="Corander J."/>
            <person name="Murphy D."/>
            <person name="Burger P.A."/>
        </authorList>
    </citation>
    <scope>NUCLEOTIDE SEQUENCE [LARGE SCALE GENOMIC DNA]</scope>
    <source>
        <strain evidence="4">Drom800</strain>
        <tissue evidence="4">Blood</tissue>
    </source>
</reference>
<evidence type="ECO:0000256" key="2">
    <source>
        <dbReference type="SAM" id="SignalP"/>
    </source>
</evidence>
<dbReference type="InterPro" id="IPR009003">
    <property type="entry name" value="Peptidase_S1_PA"/>
</dbReference>
<gene>
    <name evidence="4" type="ORF">Cadr_000023838</name>
</gene>
<keyword evidence="4" id="KW-0645">Protease</keyword>
<evidence type="ECO:0000313" key="4">
    <source>
        <dbReference type="EMBL" id="KAB1263149.1"/>
    </source>
</evidence>
<dbReference type="AlphaFoldDB" id="A0A5N4CWD2"/>
<dbReference type="InterPro" id="IPR001254">
    <property type="entry name" value="Trypsin_dom"/>
</dbReference>
<dbReference type="GO" id="GO:0006508">
    <property type="term" value="P:proteolysis"/>
    <property type="evidence" value="ECO:0007669"/>
    <property type="project" value="UniProtKB-KW"/>
</dbReference>
<dbReference type="SMART" id="SM00020">
    <property type="entry name" value="Tryp_SPc"/>
    <property type="match status" value="1"/>
</dbReference>
<feature type="signal peptide" evidence="2">
    <location>
        <begin position="1"/>
        <end position="20"/>
    </location>
</feature>
<dbReference type="InterPro" id="IPR001314">
    <property type="entry name" value="Peptidase_S1A"/>
</dbReference>
<accession>A0A5N4CWD2</accession>
<dbReference type="PANTHER" id="PTHR24253">
    <property type="entry name" value="TRANSMEMBRANE PROTEASE SERINE"/>
    <property type="match status" value="1"/>
</dbReference>
<evidence type="ECO:0000313" key="5">
    <source>
        <dbReference type="Proteomes" id="UP000299084"/>
    </source>
</evidence>
<feature type="chain" id="PRO_5024402904" evidence="2">
    <location>
        <begin position="21"/>
        <end position="411"/>
    </location>
</feature>
<dbReference type="PROSITE" id="PS00134">
    <property type="entry name" value="TRYPSIN_HIS"/>
    <property type="match status" value="1"/>
</dbReference>
<protein>
    <submittedName>
        <fullName evidence="4">Serine protease 53</fullName>
    </submittedName>
</protein>
<evidence type="ECO:0000259" key="3">
    <source>
        <dbReference type="PROSITE" id="PS50240"/>
    </source>
</evidence>
<feature type="domain" description="Peptidase S1" evidence="3">
    <location>
        <begin position="41"/>
        <end position="375"/>
    </location>
</feature>
<proteinExistence type="predicted"/>
<dbReference type="InterPro" id="IPR018114">
    <property type="entry name" value="TRYPSIN_HIS"/>
</dbReference>
<dbReference type="Proteomes" id="UP000299084">
    <property type="component" value="Unassembled WGS sequence"/>
</dbReference>
<keyword evidence="1" id="KW-1015">Disulfide bond</keyword>
<dbReference type="InterPro" id="IPR043504">
    <property type="entry name" value="Peptidase_S1_PA_chymotrypsin"/>
</dbReference>
<dbReference type="SUPFAM" id="SSF50494">
    <property type="entry name" value="Trypsin-like serine proteases"/>
    <property type="match status" value="2"/>
</dbReference>
<evidence type="ECO:0000256" key="1">
    <source>
        <dbReference type="ARBA" id="ARBA00023157"/>
    </source>
</evidence>
<dbReference type="EMBL" id="JWIN03000018">
    <property type="protein sequence ID" value="KAB1263149.1"/>
    <property type="molecule type" value="Genomic_DNA"/>
</dbReference>